<dbReference type="GO" id="GO:0030435">
    <property type="term" value="P:sporulation resulting in formation of a cellular spore"/>
    <property type="evidence" value="ECO:0007669"/>
    <property type="project" value="InterPro"/>
</dbReference>
<proteinExistence type="predicted"/>
<dbReference type="PANTHER" id="PTHR30032:SF4">
    <property type="entry name" value="AMIDASE ENHANCER"/>
    <property type="match status" value="1"/>
</dbReference>
<gene>
    <name evidence="2" type="primary">spoIID</name>
    <name evidence="2" type="ORF">GCM10011391_03640</name>
</gene>
<dbReference type="InterPro" id="IPR013693">
    <property type="entry name" value="SpoIID/LytB_N"/>
</dbReference>
<name>A0A8J2VJY8_9BACL</name>
<reference evidence="2" key="1">
    <citation type="journal article" date="2014" name="Int. J. Syst. Evol. Microbiol.">
        <title>Complete genome sequence of Corynebacterium casei LMG S-19264T (=DSM 44701T), isolated from a smear-ripened cheese.</title>
        <authorList>
            <consortium name="US DOE Joint Genome Institute (JGI-PGF)"/>
            <person name="Walter F."/>
            <person name="Albersmeier A."/>
            <person name="Kalinowski J."/>
            <person name="Ruckert C."/>
        </authorList>
    </citation>
    <scope>NUCLEOTIDE SEQUENCE</scope>
    <source>
        <strain evidence="2">CGMCC 1.15371</strain>
    </source>
</reference>
<dbReference type="EMBL" id="BMIR01000001">
    <property type="protein sequence ID" value="GGE28357.1"/>
    <property type="molecule type" value="Genomic_DNA"/>
</dbReference>
<feature type="domain" description="Sporulation stage II protein D amidase enhancer LytB N-terminal" evidence="1">
    <location>
        <begin position="62"/>
        <end position="165"/>
    </location>
</feature>
<keyword evidence="3" id="KW-1185">Reference proteome</keyword>
<sequence>MKRPLVIVLSIFLFIVLVIPTLIVMPFSHSSKTVVVADQQKKAEAAASAKSKDPAVTVSVYRTTEKKVEAPSLRDYLVGVVASEMPAEFNEEALKAQALSARTFIVKRLVNKQKATDQAVVTDTPDYQVFKDKSELKKIWGKDYNWKLKKIEEAVDGTAGQIITYNGTPITASFFSTSNGYTENAEDYWENTIPYLKSVKSPWDVDSPKYKDTIKLPVATVEKKLQIKLPTTNGDVGSNIKRTPGHRIASIKIGNKTWTGREIREKLNLRSSDFTMVRNGQTLSITTKGYGHGVGMSQYGANGMANAGKNYQDIVKYYYKGVKITNADDMLNKMLVKK</sequence>
<dbReference type="NCBIfam" id="TIGR02669">
    <property type="entry name" value="SpoIID_LytB"/>
    <property type="match status" value="1"/>
</dbReference>
<protein>
    <submittedName>
        <fullName evidence="2">Stage II sporulation protein D</fullName>
    </submittedName>
</protein>
<accession>A0A8J2VJY8</accession>
<dbReference type="PANTHER" id="PTHR30032">
    <property type="entry name" value="N-ACETYLMURAMOYL-L-ALANINE AMIDASE-RELATED"/>
    <property type="match status" value="1"/>
</dbReference>
<dbReference type="GO" id="GO:0030288">
    <property type="term" value="C:outer membrane-bounded periplasmic space"/>
    <property type="evidence" value="ECO:0007669"/>
    <property type="project" value="TreeGrafter"/>
</dbReference>
<dbReference type="NCBIfam" id="TIGR02870">
    <property type="entry name" value="spore_II_D"/>
    <property type="match status" value="1"/>
</dbReference>
<dbReference type="InterPro" id="IPR014225">
    <property type="entry name" value="Spore_II_D_firmicutes"/>
</dbReference>
<dbReference type="InterPro" id="IPR013486">
    <property type="entry name" value="SpoIID/LytB"/>
</dbReference>
<evidence type="ECO:0000259" key="1">
    <source>
        <dbReference type="Pfam" id="PF08486"/>
    </source>
</evidence>
<dbReference type="Pfam" id="PF08486">
    <property type="entry name" value="SpoIID"/>
    <property type="match status" value="1"/>
</dbReference>
<organism evidence="2 3">
    <name type="scientific">Pullulanibacillus camelliae</name>
    <dbReference type="NCBI Taxonomy" id="1707096"/>
    <lineage>
        <taxon>Bacteria</taxon>
        <taxon>Bacillati</taxon>
        <taxon>Bacillota</taxon>
        <taxon>Bacilli</taxon>
        <taxon>Bacillales</taxon>
        <taxon>Sporolactobacillaceae</taxon>
        <taxon>Pullulanibacillus</taxon>
    </lineage>
</organism>
<reference evidence="2" key="2">
    <citation type="submission" date="2020-09" db="EMBL/GenBank/DDBJ databases">
        <authorList>
            <person name="Sun Q."/>
            <person name="Zhou Y."/>
        </authorList>
    </citation>
    <scope>NUCLEOTIDE SEQUENCE</scope>
    <source>
        <strain evidence="2">CGMCC 1.15371</strain>
    </source>
</reference>
<dbReference type="Proteomes" id="UP000628775">
    <property type="component" value="Unassembled WGS sequence"/>
</dbReference>
<dbReference type="InterPro" id="IPR051922">
    <property type="entry name" value="Bact_Sporulation_Assoc"/>
</dbReference>
<comment type="caution">
    <text evidence="2">The sequence shown here is derived from an EMBL/GenBank/DDBJ whole genome shotgun (WGS) entry which is preliminary data.</text>
</comment>
<dbReference type="AlphaFoldDB" id="A0A8J2VJY8"/>
<evidence type="ECO:0000313" key="3">
    <source>
        <dbReference type="Proteomes" id="UP000628775"/>
    </source>
</evidence>
<evidence type="ECO:0000313" key="2">
    <source>
        <dbReference type="EMBL" id="GGE28357.1"/>
    </source>
</evidence>